<evidence type="ECO:0000313" key="2">
    <source>
        <dbReference type="EMBL" id="KAL3537768.1"/>
    </source>
</evidence>
<keyword evidence="1" id="KW-0472">Membrane</keyword>
<name>A0ABD3B3B9_9GENT</name>
<sequence>MLFIHKKAKPWEKELQWMCRHQTPKHKIVVFVIFLSLLYLWQSTIFGGAGMNISTRRRSIMYLELCGAPLLICNLQLLVGRALPELIIIGPWFGVGLRLENS</sequence>
<comment type="caution">
    <text evidence="2">The sequence shown here is derived from an EMBL/GenBank/DDBJ whole genome shotgun (WGS) entry which is preliminary data.</text>
</comment>
<dbReference type="AlphaFoldDB" id="A0ABD3B3B9"/>
<reference evidence="2 3" key="1">
    <citation type="submission" date="2024-11" db="EMBL/GenBank/DDBJ databases">
        <title>A near-complete genome assembly of Cinchona calisaya.</title>
        <authorList>
            <person name="Lian D.C."/>
            <person name="Zhao X.W."/>
            <person name="Wei L."/>
        </authorList>
    </citation>
    <scope>NUCLEOTIDE SEQUENCE [LARGE SCALE GENOMIC DNA]</scope>
    <source>
        <tissue evidence="2">Nenye</tissue>
    </source>
</reference>
<keyword evidence="1" id="KW-0812">Transmembrane</keyword>
<proteinExistence type="predicted"/>
<organism evidence="2 3">
    <name type="scientific">Cinchona calisaya</name>
    <dbReference type="NCBI Taxonomy" id="153742"/>
    <lineage>
        <taxon>Eukaryota</taxon>
        <taxon>Viridiplantae</taxon>
        <taxon>Streptophyta</taxon>
        <taxon>Embryophyta</taxon>
        <taxon>Tracheophyta</taxon>
        <taxon>Spermatophyta</taxon>
        <taxon>Magnoliopsida</taxon>
        <taxon>eudicotyledons</taxon>
        <taxon>Gunneridae</taxon>
        <taxon>Pentapetalae</taxon>
        <taxon>asterids</taxon>
        <taxon>lamiids</taxon>
        <taxon>Gentianales</taxon>
        <taxon>Rubiaceae</taxon>
        <taxon>Cinchonoideae</taxon>
        <taxon>Cinchoneae</taxon>
        <taxon>Cinchona</taxon>
    </lineage>
</organism>
<accession>A0ABD3B3B9</accession>
<feature type="transmembrane region" description="Helical" evidence="1">
    <location>
        <begin position="28"/>
        <end position="48"/>
    </location>
</feature>
<dbReference type="EMBL" id="JBJUIK010000001">
    <property type="protein sequence ID" value="KAL3537768.1"/>
    <property type="molecule type" value="Genomic_DNA"/>
</dbReference>
<evidence type="ECO:0000256" key="1">
    <source>
        <dbReference type="SAM" id="Phobius"/>
    </source>
</evidence>
<keyword evidence="3" id="KW-1185">Reference proteome</keyword>
<gene>
    <name evidence="2" type="ORF">ACH5RR_001134</name>
</gene>
<evidence type="ECO:0000313" key="3">
    <source>
        <dbReference type="Proteomes" id="UP001630127"/>
    </source>
</evidence>
<keyword evidence="1" id="KW-1133">Transmembrane helix</keyword>
<dbReference type="Proteomes" id="UP001630127">
    <property type="component" value="Unassembled WGS sequence"/>
</dbReference>
<protein>
    <submittedName>
        <fullName evidence="2">Uncharacterized protein</fullName>
    </submittedName>
</protein>